<feature type="domain" description="Signal transduction histidine kinase internal region" evidence="1">
    <location>
        <begin position="11"/>
        <end position="88"/>
    </location>
</feature>
<gene>
    <name evidence="2" type="ORF">EAH73_05000</name>
</gene>
<dbReference type="EMBL" id="RCYZ01000002">
    <property type="protein sequence ID" value="TPG67097.1"/>
    <property type="molecule type" value="Genomic_DNA"/>
</dbReference>
<dbReference type="OrthoDB" id="927174at2"/>
<comment type="caution">
    <text evidence="2">The sequence shown here is derived from an EMBL/GenBank/DDBJ whole genome shotgun (WGS) entry which is preliminary data.</text>
</comment>
<keyword evidence="2" id="KW-0808">Transferase</keyword>
<dbReference type="GO" id="GO:0016020">
    <property type="term" value="C:membrane"/>
    <property type="evidence" value="ECO:0007669"/>
    <property type="project" value="InterPro"/>
</dbReference>
<dbReference type="Pfam" id="PF06580">
    <property type="entry name" value="His_kinase"/>
    <property type="match status" value="1"/>
</dbReference>
<protein>
    <submittedName>
        <fullName evidence="2">Histidine kinase</fullName>
    </submittedName>
</protein>
<organism evidence="2 3">
    <name type="scientific">Hymenobacter nivis</name>
    <dbReference type="NCBI Taxonomy" id="1850093"/>
    <lineage>
        <taxon>Bacteria</taxon>
        <taxon>Pseudomonadati</taxon>
        <taxon>Bacteroidota</taxon>
        <taxon>Cytophagia</taxon>
        <taxon>Cytophagales</taxon>
        <taxon>Hymenobacteraceae</taxon>
        <taxon>Hymenobacter</taxon>
    </lineage>
</organism>
<evidence type="ECO:0000313" key="2">
    <source>
        <dbReference type="EMBL" id="TPG67097.1"/>
    </source>
</evidence>
<dbReference type="AlphaFoldDB" id="A0A502GXF0"/>
<sequence length="170" mass="19546">MAQLRQSQTESELRQLRAQIDSHFLFNNLNVLRGLIQHDPAEAHAYLNRFANLYRFLIRHKDDDFVTLAEELQFVYEYVYLLRHRFGAAYGFRQELPAAAELRRLLVVRCSRWSKTQLSTTPVTTTTRSLSPSGPPLGPLLWPTRAGPSTTRPWTRWARGWPTCASGTGC</sequence>
<dbReference type="InterPro" id="IPR010559">
    <property type="entry name" value="Sig_transdc_His_kin_internal"/>
</dbReference>
<dbReference type="Proteomes" id="UP000317646">
    <property type="component" value="Unassembled WGS sequence"/>
</dbReference>
<evidence type="ECO:0000259" key="1">
    <source>
        <dbReference type="Pfam" id="PF06580"/>
    </source>
</evidence>
<proteinExistence type="predicted"/>
<dbReference type="PANTHER" id="PTHR34220">
    <property type="entry name" value="SENSOR HISTIDINE KINASE YPDA"/>
    <property type="match status" value="1"/>
</dbReference>
<reference evidence="2 3" key="1">
    <citation type="journal article" date="2019" name="Environ. Microbiol.">
        <title>Species interactions and distinct microbial communities in high Arctic permafrost affected cryosols are associated with the CH4 and CO2 gas fluxes.</title>
        <authorList>
            <person name="Altshuler I."/>
            <person name="Hamel J."/>
            <person name="Turney S."/>
            <person name="Magnuson E."/>
            <person name="Levesque R."/>
            <person name="Greer C."/>
            <person name="Whyte L.G."/>
        </authorList>
    </citation>
    <scope>NUCLEOTIDE SEQUENCE [LARGE SCALE GENOMIC DNA]</scope>
    <source>
        <strain evidence="2 3">S9.2P</strain>
    </source>
</reference>
<dbReference type="GO" id="GO:0000155">
    <property type="term" value="F:phosphorelay sensor kinase activity"/>
    <property type="evidence" value="ECO:0007669"/>
    <property type="project" value="InterPro"/>
</dbReference>
<keyword evidence="2" id="KW-0418">Kinase</keyword>
<dbReference type="RefSeq" id="WP_140465405.1">
    <property type="nucleotide sequence ID" value="NZ_RCYZ01000002.1"/>
</dbReference>
<dbReference type="PANTHER" id="PTHR34220:SF7">
    <property type="entry name" value="SENSOR HISTIDINE KINASE YPDA"/>
    <property type="match status" value="1"/>
</dbReference>
<dbReference type="InterPro" id="IPR050640">
    <property type="entry name" value="Bact_2-comp_sensor_kinase"/>
</dbReference>
<keyword evidence="3" id="KW-1185">Reference proteome</keyword>
<name>A0A502GXF0_9BACT</name>
<accession>A0A502GXF0</accession>
<evidence type="ECO:0000313" key="3">
    <source>
        <dbReference type="Proteomes" id="UP000317646"/>
    </source>
</evidence>